<proteinExistence type="predicted"/>
<feature type="domain" description="NAD-dependent epimerase/dehydratase" evidence="5">
    <location>
        <begin position="28"/>
        <end position="276"/>
    </location>
</feature>
<organism evidence="6 7">
    <name type="scientific">Polynucleobacter kasalickyi</name>
    <dbReference type="NCBI Taxonomy" id="1938817"/>
    <lineage>
        <taxon>Bacteria</taxon>
        <taxon>Pseudomonadati</taxon>
        <taxon>Pseudomonadota</taxon>
        <taxon>Betaproteobacteria</taxon>
        <taxon>Burkholderiales</taxon>
        <taxon>Burkholderiaceae</taxon>
        <taxon>Polynucleobacter</taxon>
    </lineage>
</organism>
<dbReference type="PANTHER" id="PTHR43078:SF6">
    <property type="entry name" value="UDP-GLUCURONIC ACID DECARBOXYLASE 1"/>
    <property type="match status" value="1"/>
</dbReference>
<dbReference type="STRING" id="1938817.SAMN06296008_10115"/>
<dbReference type="GO" id="GO:0048040">
    <property type="term" value="F:UDP-glucuronate decarboxylase activity"/>
    <property type="evidence" value="ECO:0007669"/>
    <property type="project" value="TreeGrafter"/>
</dbReference>
<dbReference type="AlphaFoldDB" id="A0A1W1Y1R6"/>
<evidence type="ECO:0000256" key="4">
    <source>
        <dbReference type="ARBA" id="ARBA00023239"/>
    </source>
</evidence>
<dbReference type="EMBL" id="FWXJ01000001">
    <property type="protein sequence ID" value="SMC30074.1"/>
    <property type="molecule type" value="Genomic_DNA"/>
</dbReference>
<dbReference type="Gene3D" id="3.40.50.720">
    <property type="entry name" value="NAD(P)-binding Rossmann-like Domain"/>
    <property type="match status" value="1"/>
</dbReference>
<dbReference type="GO" id="GO:0070403">
    <property type="term" value="F:NAD+ binding"/>
    <property type="evidence" value="ECO:0007669"/>
    <property type="project" value="InterPro"/>
</dbReference>
<protein>
    <submittedName>
        <fullName evidence="6">dTDP-glucose 4,6-dehydratase</fullName>
    </submittedName>
</protein>
<evidence type="ECO:0000256" key="3">
    <source>
        <dbReference type="ARBA" id="ARBA00023027"/>
    </source>
</evidence>
<keyword evidence="2" id="KW-0210">Decarboxylase</keyword>
<evidence type="ECO:0000313" key="7">
    <source>
        <dbReference type="Proteomes" id="UP000192708"/>
    </source>
</evidence>
<keyword evidence="3" id="KW-0520">NAD</keyword>
<dbReference type="PANTHER" id="PTHR43078">
    <property type="entry name" value="UDP-GLUCURONIC ACID DECARBOXYLASE-RELATED"/>
    <property type="match status" value="1"/>
</dbReference>
<evidence type="ECO:0000256" key="2">
    <source>
        <dbReference type="ARBA" id="ARBA00022793"/>
    </source>
</evidence>
<evidence type="ECO:0000259" key="5">
    <source>
        <dbReference type="Pfam" id="PF01370"/>
    </source>
</evidence>
<dbReference type="InterPro" id="IPR036291">
    <property type="entry name" value="NAD(P)-bd_dom_sf"/>
</dbReference>
<sequence>MIDRDWSEVNVTEVITSTANFLNNSSLFITGGTGFFGRSLLRRILEISRHVDLRNSAVTVLTRNPDAFLNSYPEFSKEKWLRFCQGDILQSLEHITKEGQQFSHILHAAADSTLGPKMDSLERFDQIVTGTRNILDFAIKVKAKRFLLTSSGGVYGALPSHLESFPESYLGMPNPLDSSNAYSVAKRLAEHLCSLYAEKYDLEIVVARCFAFLGPDLPLDVHFAIGNFIRDALNGNTIVINGNGSPIRSYLYQDDLADWLLVLMERGASGNAYNVGSDQAINILDLAKLVNSTLSEKVRIEVRGSTDLAGDIRNKYLPNIEKIKQELKMEITVPLTKAIELTAQNYIKPTKSGVKSEH</sequence>
<reference evidence="6 7" key="1">
    <citation type="submission" date="2017-04" db="EMBL/GenBank/DDBJ databases">
        <authorList>
            <person name="Afonso C.L."/>
            <person name="Miller P.J."/>
            <person name="Scott M.A."/>
            <person name="Spackman E."/>
            <person name="Goraichik I."/>
            <person name="Dimitrov K.M."/>
            <person name="Suarez D.L."/>
            <person name="Swayne D.E."/>
        </authorList>
    </citation>
    <scope>NUCLEOTIDE SEQUENCE [LARGE SCALE GENOMIC DNA]</scope>
    <source>
        <strain evidence="6 7">VK13</strain>
    </source>
</reference>
<dbReference type="Pfam" id="PF01370">
    <property type="entry name" value="Epimerase"/>
    <property type="match status" value="1"/>
</dbReference>
<dbReference type="GO" id="GO:0005737">
    <property type="term" value="C:cytoplasm"/>
    <property type="evidence" value="ECO:0007669"/>
    <property type="project" value="TreeGrafter"/>
</dbReference>
<accession>A0A1W1Y1R6</accession>
<name>A0A1W1Y1R6_9BURK</name>
<comment type="cofactor">
    <cofactor evidence="1">
        <name>NAD(+)</name>
        <dbReference type="ChEBI" id="CHEBI:57540"/>
    </cofactor>
</comment>
<keyword evidence="7" id="KW-1185">Reference proteome</keyword>
<dbReference type="InterPro" id="IPR001509">
    <property type="entry name" value="Epimerase_deHydtase"/>
</dbReference>
<keyword evidence="4" id="KW-0456">Lyase</keyword>
<dbReference type="GO" id="GO:0042732">
    <property type="term" value="P:D-xylose metabolic process"/>
    <property type="evidence" value="ECO:0007669"/>
    <property type="project" value="InterPro"/>
</dbReference>
<dbReference type="RefSeq" id="WP_084281818.1">
    <property type="nucleotide sequence ID" value="NZ_FWXJ01000001.1"/>
</dbReference>
<evidence type="ECO:0000256" key="1">
    <source>
        <dbReference type="ARBA" id="ARBA00001911"/>
    </source>
</evidence>
<dbReference type="SUPFAM" id="SSF51735">
    <property type="entry name" value="NAD(P)-binding Rossmann-fold domains"/>
    <property type="match status" value="1"/>
</dbReference>
<gene>
    <name evidence="6" type="ORF">SAMN06296008_10115</name>
</gene>
<dbReference type="InterPro" id="IPR044516">
    <property type="entry name" value="UXS-like"/>
</dbReference>
<evidence type="ECO:0000313" key="6">
    <source>
        <dbReference type="EMBL" id="SMC30074.1"/>
    </source>
</evidence>
<dbReference type="Proteomes" id="UP000192708">
    <property type="component" value="Unassembled WGS sequence"/>
</dbReference>
<dbReference type="OrthoDB" id="9811743at2"/>